<dbReference type="CDD" id="cd07197">
    <property type="entry name" value="nitrilase"/>
    <property type="match status" value="1"/>
</dbReference>
<dbReference type="Proteomes" id="UP000596739">
    <property type="component" value="Unassembled WGS sequence"/>
</dbReference>
<dbReference type="InterPro" id="IPR036526">
    <property type="entry name" value="C-N_Hydrolase_sf"/>
</dbReference>
<evidence type="ECO:0000313" key="3">
    <source>
        <dbReference type="EMBL" id="MBK1813587.1"/>
    </source>
</evidence>
<evidence type="ECO:0000313" key="4">
    <source>
        <dbReference type="Proteomes" id="UP000596739"/>
    </source>
</evidence>
<dbReference type="InterPro" id="IPR003010">
    <property type="entry name" value="C-N_Hydrolase"/>
</dbReference>
<dbReference type="PANTHER" id="PTHR43674">
    <property type="entry name" value="NITRILASE C965.09-RELATED"/>
    <property type="match status" value="1"/>
</dbReference>
<keyword evidence="1 3" id="KW-0378">Hydrolase</keyword>
<comment type="caution">
    <text evidence="3">The sequence shown here is derived from an EMBL/GenBank/DDBJ whole genome shotgun (WGS) entry which is preliminary data.</text>
</comment>
<reference evidence="4" key="1">
    <citation type="submission" date="2021-01" db="EMBL/GenBank/DDBJ databases">
        <title>Genome public.</title>
        <authorList>
            <person name="Liu C."/>
            <person name="Sun Q."/>
        </authorList>
    </citation>
    <scope>NUCLEOTIDE SEQUENCE [LARGE SCALE GENOMIC DNA]</scope>
    <source>
        <strain evidence="4">YIM B02505</strain>
    </source>
</reference>
<dbReference type="PANTHER" id="PTHR43674:SF16">
    <property type="entry name" value="CARBON-NITROGEN FAMILY, PUTATIVE (AFU_ORTHOLOGUE AFUA_5G02350)-RELATED"/>
    <property type="match status" value="1"/>
</dbReference>
<gene>
    <name evidence="3" type="ORF">JHL18_23500</name>
</gene>
<dbReference type="PROSITE" id="PS50263">
    <property type="entry name" value="CN_HYDROLASE"/>
    <property type="match status" value="1"/>
</dbReference>
<sequence length="301" mass="34059">MTKIFRIAIVQETRDPYNITLNTNKGLSAVKKAKELGADLVLFPECWITGYEFPKVNKNLSTKEIMKTSEFKEWNNLAIDENNEHIQTFCKAAKLLNIGIVITAYTKGVKKPQNSAFVINRDGEIIMKYSKVHTCDFADERMIESGDEFKVCEFEGVKLGVMICYDREYPESARILMLKGAELILVPNDCESMKPRIQTLSTRAYENMVGVAMANPPRKNAGCSCAFSPITWDENGIPIDNTIILADAETEDVFIADFDLEKIRTYRKHEMMGNTFRKIKAYSELLNATIGILGLSLSYTE</sequence>
<organism evidence="3 4">
    <name type="scientific">Clostridium yunnanense</name>
    <dbReference type="NCBI Taxonomy" id="2800325"/>
    <lineage>
        <taxon>Bacteria</taxon>
        <taxon>Bacillati</taxon>
        <taxon>Bacillota</taxon>
        <taxon>Clostridia</taxon>
        <taxon>Eubacteriales</taxon>
        <taxon>Clostridiaceae</taxon>
        <taxon>Clostridium</taxon>
    </lineage>
</organism>
<dbReference type="RefSeq" id="WP_200273875.1">
    <property type="nucleotide sequence ID" value="NZ_JAENHN010000066.1"/>
</dbReference>
<dbReference type="SUPFAM" id="SSF56317">
    <property type="entry name" value="Carbon-nitrogen hydrolase"/>
    <property type="match status" value="1"/>
</dbReference>
<dbReference type="GO" id="GO:0016787">
    <property type="term" value="F:hydrolase activity"/>
    <property type="evidence" value="ECO:0007669"/>
    <property type="project" value="UniProtKB-KW"/>
</dbReference>
<dbReference type="Gene3D" id="3.60.110.10">
    <property type="entry name" value="Carbon-nitrogen hydrolase"/>
    <property type="match status" value="1"/>
</dbReference>
<evidence type="ECO:0000256" key="1">
    <source>
        <dbReference type="ARBA" id="ARBA00022801"/>
    </source>
</evidence>
<evidence type="ECO:0000259" key="2">
    <source>
        <dbReference type="PROSITE" id="PS50263"/>
    </source>
</evidence>
<name>A0ABS1EW31_9CLOT</name>
<dbReference type="Pfam" id="PF00795">
    <property type="entry name" value="CN_hydrolase"/>
    <property type="match status" value="1"/>
</dbReference>
<dbReference type="EMBL" id="JAENHN010000066">
    <property type="protein sequence ID" value="MBK1813587.1"/>
    <property type="molecule type" value="Genomic_DNA"/>
</dbReference>
<proteinExistence type="predicted"/>
<protein>
    <submittedName>
        <fullName evidence="3">Carbon-nitrogen hydrolase family protein</fullName>
    </submittedName>
</protein>
<accession>A0ABS1EW31</accession>
<dbReference type="InterPro" id="IPR050345">
    <property type="entry name" value="Aliph_Amidase/BUP"/>
</dbReference>
<keyword evidence="4" id="KW-1185">Reference proteome</keyword>
<feature type="domain" description="CN hydrolase" evidence="2">
    <location>
        <begin position="5"/>
        <end position="260"/>
    </location>
</feature>